<dbReference type="Pfam" id="PF05685">
    <property type="entry name" value="Uma2"/>
    <property type="match status" value="1"/>
</dbReference>
<reference evidence="2 3" key="1">
    <citation type="journal article" date="2023" name="Limnol Oceanogr Lett">
        <title>Environmental adaptations by the intertidal Antarctic cyanobacterium Halotia branconii CENA392 as revealed using long-read genome sequencing.</title>
        <authorList>
            <person name="Dextro R.B."/>
            <person name="Delbaje E."/>
            <person name="Freitas P.N.N."/>
            <person name="Geraldes V."/>
            <person name="Pinto E."/>
            <person name="Long P.F."/>
            <person name="Fiore M.F."/>
        </authorList>
    </citation>
    <scope>NUCLEOTIDE SEQUENCE [LARGE SCALE GENOMIC DNA]</scope>
    <source>
        <strain evidence="2 3">CENA392</strain>
    </source>
</reference>
<proteinExistence type="predicted"/>
<gene>
    <name evidence="2" type="ORF">QI031_29850</name>
</gene>
<dbReference type="RefSeq" id="WP_281483155.1">
    <property type="nucleotide sequence ID" value="NZ_CP124543.1"/>
</dbReference>
<dbReference type="KEGG" id="hbq:QI031_29850"/>
<sequence length="235" mass="26370">MTSSAYKIRVKNAASKNTVPTLENGDKLTQAEFERRYDAMPHLKKADLIEGIVYMASPLRITQHGEPHAAIIGWLMLYKASTPGVQLGDNCTVRLDADNEPQPDALLRIEVGGQSKISEDGYVEGAPELIAEIAASSVSIDTHEKLKVYRRNQVQEYIVWRFQDGELDWFRLAQGNYILLESNSQGIIKSEVFPGLWLDKQALLAGNLARVIEILQQGLTTIEHQNKVLIEKDRK</sequence>
<name>A0AAJ6NSR2_9CYAN</name>
<dbReference type="PANTHER" id="PTHR35400">
    <property type="entry name" value="SLR1083 PROTEIN"/>
    <property type="match status" value="1"/>
</dbReference>
<dbReference type="PANTHER" id="PTHR35400:SF3">
    <property type="entry name" value="SLL1072 PROTEIN"/>
    <property type="match status" value="1"/>
</dbReference>
<organism evidence="2 3">
    <name type="scientific">Halotia branconii CENA392</name>
    <dbReference type="NCBI Taxonomy" id="1539056"/>
    <lineage>
        <taxon>Bacteria</taxon>
        <taxon>Bacillati</taxon>
        <taxon>Cyanobacteriota</taxon>
        <taxon>Cyanophyceae</taxon>
        <taxon>Nostocales</taxon>
        <taxon>Nodulariaceae</taxon>
        <taxon>Halotia</taxon>
    </lineage>
</organism>
<dbReference type="Gene3D" id="3.90.1570.10">
    <property type="entry name" value="tt1808, chain A"/>
    <property type="match status" value="1"/>
</dbReference>
<dbReference type="InterPro" id="IPR012296">
    <property type="entry name" value="Nuclease_put_TT1808"/>
</dbReference>
<dbReference type="EMBL" id="CP124543">
    <property type="protein sequence ID" value="WGV25868.1"/>
    <property type="molecule type" value="Genomic_DNA"/>
</dbReference>
<keyword evidence="2" id="KW-0540">Nuclease</keyword>
<dbReference type="CDD" id="cd06260">
    <property type="entry name" value="DUF820-like"/>
    <property type="match status" value="1"/>
</dbReference>
<dbReference type="InterPro" id="IPR011335">
    <property type="entry name" value="Restrct_endonuc-II-like"/>
</dbReference>
<accession>A0AAJ6NSR2</accession>
<protein>
    <submittedName>
        <fullName evidence="2">Uma2 family endonuclease</fullName>
    </submittedName>
</protein>
<dbReference type="InterPro" id="IPR008538">
    <property type="entry name" value="Uma2"/>
</dbReference>
<evidence type="ECO:0000313" key="3">
    <source>
        <dbReference type="Proteomes" id="UP001223520"/>
    </source>
</evidence>
<feature type="domain" description="Putative restriction endonuclease" evidence="1">
    <location>
        <begin position="32"/>
        <end position="199"/>
    </location>
</feature>
<dbReference type="Proteomes" id="UP001223520">
    <property type="component" value="Chromosome"/>
</dbReference>
<evidence type="ECO:0000313" key="2">
    <source>
        <dbReference type="EMBL" id="WGV25868.1"/>
    </source>
</evidence>
<keyword evidence="3" id="KW-1185">Reference proteome</keyword>
<dbReference type="GO" id="GO:0004519">
    <property type="term" value="F:endonuclease activity"/>
    <property type="evidence" value="ECO:0007669"/>
    <property type="project" value="UniProtKB-KW"/>
</dbReference>
<dbReference type="AlphaFoldDB" id="A0AAJ6NSR2"/>
<keyword evidence="2" id="KW-0378">Hydrolase</keyword>
<dbReference type="SUPFAM" id="SSF52980">
    <property type="entry name" value="Restriction endonuclease-like"/>
    <property type="match status" value="1"/>
</dbReference>
<evidence type="ECO:0000259" key="1">
    <source>
        <dbReference type="Pfam" id="PF05685"/>
    </source>
</evidence>
<keyword evidence="2" id="KW-0255">Endonuclease</keyword>